<dbReference type="Pfam" id="PF08239">
    <property type="entry name" value="SH3_3"/>
    <property type="match status" value="1"/>
</dbReference>
<dbReference type="InterPro" id="IPR003646">
    <property type="entry name" value="SH3-like_bac-type"/>
</dbReference>
<proteinExistence type="predicted"/>
<name>A0A411Z051_9RHOB</name>
<gene>
    <name evidence="3" type="ORF">D1012_14655</name>
</gene>
<reference evidence="3 4" key="1">
    <citation type="submission" date="2018-08" db="EMBL/GenBank/DDBJ databases">
        <title>Flavobacterium tibetense sp. nov., isolated from a wetland YonghuCo on Tibetan Plateau.</title>
        <authorList>
            <person name="Phurbu D."/>
            <person name="Lu H."/>
            <person name="Xing P."/>
        </authorList>
    </citation>
    <scope>NUCLEOTIDE SEQUENCE [LARGE SCALE GENOMIC DNA]</scope>
    <source>
        <strain evidence="3 4">DJC</strain>
    </source>
</reference>
<dbReference type="OrthoDB" id="8451772at2"/>
<evidence type="ECO:0000313" key="4">
    <source>
        <dbReference type="Proteomes" id="UP000284547"/>
    </source>
</evidence>
<accession>A0A411Z051</accession>
<dbReference type="RefSeq" id="WP_118153667.1">
    <property type="nucleotide sequence ID" value="NZ_QWEY01000008.1"/>
</dbReference>
<organism evidence="3 4">
    <name type="scientific">Pseudotabrizicola alkalilacus</name>
    <dbReference type="NCBI Taxonomy" id="2305252"/>
    <lineage>
        <taxon>Bacteria</taxon>
        <taxon>Pseudomonadati</taxon>
        <taxon>Pseudomonadota</taxon>
        <taxon>Alphaproteobacteria</taxon>
        <taxon>Rhodobacterales</taxon>
        <taxon>Paracoccaceae</taxon>
        <taxon>Pseudotabrizicola</taxon>
    </lineage>
</organism>
<protein>
    <submittedName>
        <fullName evidence="3">SH3 domain-containing protein</fullName>
    </submittedName>
</protein>
<feature type="chain" id="PRO_5019540543" evidence="1">
    <location>
        <begin position="20"/>
        <end position="107"/>
    </location>
</feature>
<sequence>MRRAIFAALAAIMLGNAPGSPVVNPAHAEMAMYYEVTGVSDDDMLKMRAGAGTGYRVIAGFPNGTVFRVHSCEQTGSTRWCRVSLRQARGLKGFVSWAYLKEHKSGS</sequence>
<dbReference type="EMBL" id="QWEY01000008">
    <property type="protein sequence ID" value="RGP36432.1"/>
    <property type="molecule type" value="Genomic_DNA"/>
</dbReference>
<dbReference type="Proteomes" id="UP000284547">
    <property type="component" value="Unassembled WGS sequence"/>
</dbReference>
<keyword evidence="4" id="KW-1185">Reference proteome</keyword>
<evidence type="ECO:0000313" key="3">
    <source>
        <dbReference type="EMBL" id="RGP36432.1"/>
    </source>
</evidence>
<feature type="domain" description="SH3b" evidence="2">
    <location>
        <begin position="45"/>
        <end position="101"/>
    </location>
</feature>
<comment type="caution">
    <text evidence="3">The sequence shown here is derived from an EMBL/GenBank/DDBJ whole genome shotgun (WGS) entry which is preliminary data.</text>
</comment>
<dbReference type="AlphaFoldDB" id="A0A411Z051"/>
<keyword evidence="1" id="KW-0732">Signal</keyword>
<evidence type="ECO:0000259" key="2">
    <source>
        <dbReference type="Pfam" id="PF08239"/>
    </source>
</evidence>
<feature type="signal peptide" evidence="1">
    <location>
        <begin position="1"/>
        <end position="19"/>
    </location>
</feature>
<dbReference type="Gene3D" id="2.30.30.40">
    <property type="entry name" value="SH3 Domains"/>
    <property type="match status" value="1"/>
</dbReference>
<evidence type="ECO:0000256" key="1">
    <source>
        <dbReference type="SAM" id="SignalP"/>
    </source>
</evidence>